<dbReference type="InterPro" id="IPR001387">
    <property type="entry name" value="Cro/C1-type_HTH"/>
</dbReference>
<dbReference type="Gene3D" id="1.10.260.40">
    <property type="entry name" value="lambda repressor-like DNA-binding domains"/>
    <property type="match status" value="1"/>
</dbReference>
<reference evidence="3" key="1">
    <citation type="journal article" date="2019" name="Int. J. Syst. Evol. Microbiol.">
        <title>The Global Catalogue of Microorganisms (GCM) 10K type strain sequencing project: providing services to taxonomists for standard genome sequencing and annotation.</title>
        <authorList>
            <consortium name="The Broad Institute Genomics Platform"/>
            <consortium name="The Broad Institute Genome Sequencing Center for Infectious Disease"/>
            <person name="Wu L."/>
            <person name="Ma J."/>
        </authorList>
    </citation>
    <scope>NUCLEOTIDE SEQUENCE [LARGE SCALE GENOMIC DNA]</scope>
    <source>
        <strain evidence="3">JCM 1417</strain>
    </source>
</reference>
<accession>A0ABP3VN75</accession>
<dbReference type="Pfam" id="PF21259">
    <property type="entry name" value="Rgg_C"/>
    <property type="match status" value="1"/>
</dbReference>
<dbReference type="InterPro" id="IPR053163">
    <property type="entry name" value="HTH-type_regulator_Rgg"/>
</dbReference>
<dbReference type="NCBIfam" id="TIGR01716">
    <property type="entry name" value="RGG_Cterm"/>
    <property type="match status" value="1"/>
</dbReference>
<gene>
    <name evidence="2" type="ORF">GCM10008908_00450</name>
</gene>
<evidence type="ECO:0000313" key="2">
    <source>
        <dbReference type="EMBL" id="GAA0764807.1"/>
    </source>
</evidence>
<sequence length="292" mass="34565">MIEYGKLIREIRLDKGLSQKEVYTGILSKSYSIEFEKGKHEIPVSIFREILVRISINPDEFFFLLKKREVTGRAGFWQRFAIACNENSIDLLRDLYQEEYEKDTNLAKIKAAVAHSRLDLTSHFFETKTFDYKVISNEDKKIIYDYLMSVQTWTLYEIQLFTNTIQYYNFNQQYICYKEAIKSLEIYEDYSRGKSVFQVLLLNISEVFIERKHFVEATETLKKLREINKDIEGAMTRIIGDFLSSAIVMMTKNLRLGFEKCKHEIDILNELGYTSIAETYESLLIRWRKGLK</sequence>
<organism evidence="2 3">
    <name type="scientific">Clostridium subterminale</name>
    <dbReference type="NCBI Taxonomy" id="1550"/>
    <lineage>
        <taxon>Bacteria</taxon>
        <taxon>Bacillati</taxon>
        <taxon>Bacillota</taxon>
        <taxon>Clostridia</taxon>
        <taxon>Eubacteriales</taxon>
        <taxon>Clostridiaceae</taxon>
        <taxon>Clostridium</taxon>
    </lineage>
</organism>
<dbReference type="EMBL" id="BAAACI010000001">
    <property type="protein sequence ID" value="GAA0764807.1"/>
    <property type="molecule type" value="Genomic_DNA"/>
</dbReference>
<dbReference type="SUPFAM" id="SSF47413">
    <property type="entry name" value="lambda repressor-like DNA-binding domains"/>
    <property type="match status" value="1"/>
</dbReference>
<comment type="caution">
    <text evidence="2">The sequence shown here is derived from an EMBL/GenBank/DDBJ whole genome shotgun (WGS) entry which is preliminary data.</text>
</comment>
<protein>
    <submittedName>
        <fullName evidence="2">Rgg/GadR/MutR family transcriptional regulator</fullName>
    </submittedName>
</protein>
<dbReference type="InterPro" id="IPR010057">
    <property type="entry name" value="Transcription_activator_Rgg_C"/>
</dbReference>
<dbReference type="Gene3D" id="1.25.40.400">
    <property type="match status" value="1"/>
</dbReference>
<dbReference type="PANTHER" id="PTHR37038:SF12">
    <property type="entry name" value="TRANSCRIPTIONAL REGULATOR"/>
    <property type="match status" value="1"/>
</dbReference>
<keyword evidence="3" id="KW-1185">Reference proteome</keyword>
<proteinExistence type="predicted"/>
<evidence type="ECO:0000313" key="3">
    <source>
        <dbReference type="Proteomes" id="UP001501047"/>
    </source>
</evidence>
<dbReference type="RefSeq" id="WP_343822550.1">
    <property type="nucleotide sequence ID" value="NZ_BAAACI010000001.1"/>
</dbReference>
<dbReference type="SMART" id="SM00530">
    <property type="entry name" value="HTH_XRE"/>
    <property type="match status" value="1"/>
</dbReference>
<dbReference type="InterPro" id="IPR010982">
    <property type="entry name" value="Lambda_DNA-bd_dom_sf"/>
</dbReference>
<feature type="domain" description="HTH cro/C1-type" evidence="1">
    <location>
        <begin position="8"/>
        <end position="61"/>
    </location>
</feature>
<dbReference type="Proteomes" id="UP001501047">
    <property type="component" value="Unassembled WGS sequence"/>
</dbReference>
<dbReference type="PANTHER" id="PTHR37038">
    <property type="entry name" value="TRANSCRIPTIONAL REGULATOR-RELATED"/>
    <property type="match status" value="1"/>
</dbReference>
<name>A0ABP3VN75_CLOSU</name>
<evidence type="ECO:0000259" key="1">
    <source>
        <dbReference type="PROSITE" id="PS50943"/>
    </source>
</evidence>
<dbReference type="CDD" id="cd00093">
    <property type="entry name" value="HTH_XRE"/>
    <property type="match status" value="1"/>
</dbReference>
<dbReference type="PROSITE" id="PS50943">
    <property type="entry name" value="HTH_CROC1"/>
    <property type="match status" value="1"/>
</dbReference>